<accession>A0ABZ0UWR8</accession>
<gene>
    <name evidence="1" type="ORF">Trichorick_00967</name>
</gene>
<evidence type="ECO:0000313" key="1">
    <source>
        <dbReference type="EMBL" id="WPY01072.1"/>
    </source>
</evidence>
<dbReference type="RefSeq" id="WP_323737878.1">
    <property type="nucleotide sequence ID" value="NZ_CP112932.1"/>
</dbReference>
<keyword evidence="2" id="KW-1185">Reference proteome</keyword>
<sequence>MPLSNSLGVNPVPAKVETNRYHELREQQKQKINNANSIATEQVNSSQNKANDFNTLVKKNLNPQSSQISSINKGKIPNVSENGMNIASKELEQKKELAGQLAKLVLTALWQEMFNTVEIFKAAHEDPGVELYQKQLLQAWVENNPEVTEVERSIFEEIKNK</sequence>
<reference evidence="1 2" key="1">
    <citation type="submission" date="2022-10" db="EMBL/GenBank/DDBJ databases">
        <title>Host association and intracellularity evolved multiple times independently in the Rickettsiales.</title>
        <authorList>
            <person name="Castelli M."/>
            <person name="Nardi T."/>
            <person name="Gammuto L."/>
            <person name="Bellinzona G."/>
            <person name="Sabaneyeva E."/>
            <person name="Potekhin A."/>
            <person name="Serra V."/>
            <person name="Petroni G."/>
            <person name="Sassera D."/>
        </authorList>
    </citation>
    <scope>NUCLEOTIDE SEQUENCE [LARGE SCALE GENOMIC DNA]</scope>
    <source>
        <strain evidence="1 2">Kr 154-4</strain>
    </source>
</reference>
<organism evidence="1 2">
    <name type="scientific">Candidatus Trichorickettsia mobilis</name>
    <dbReference type="NCBI Taxonomy" id="1346319"/>
    <lineage>
        <taxon>Bacteria</taxon>
        <taxon>Pseudomonadati</taxon>
        <taxon>Pseudomonadota</taxon>
        <taxon>Alphaproteobacteria</taxon>
        <taxon>Rickettsiales</taxon>
        <taxon>Rickettsiaceae</taxon>
        <taxon>Rickettsieae</taxon>
        <taxon>Candidatus Trichorickettsia</taxon>
    </lineage>
</organism>
<protein>
    <submittedName>
        <fullName evidence="1">Uncharacterized protein</fullName>
    </submittedName>
</protein>
<name>A0ABZ0UWR8_9RICK</name>
<evidence type="ECO:0000313" key="2">
    <source>
        <dbReference type="Proteomes" id="UP001326613"/>
    </source>
</evidence>
<proteinExistence type="predicted"/>
<dbReference type="EMBL" id="CP112932">
    <property type="protein sequence ID" value="WPY01072.1"/>
    <property type="molecule type" value="Genomic_DNA"/>
</dbReference>
<dbReference type="Proteomes" id="UP001326613">
    <property type="component" value="Chromosome"/>
</dbReference>